<dbReference type="SUPFAM" id="SSF53254">
    <property type="entry name" value="Phosphoglycerate mutase-like"/>
    <property type="match status" value="1"/>
</dbReference>
<evidence type="ECO:0000313" key="1">
    <source>
        <dbReference type="EMBL" id="PYI39415.1"/>
    </source>
</evidence>
<sequence>MIVCHGQAYNTVQPDGRREVRDASNPPLTPLGEAQAARAVKVVRAFDPQHVIISPFLRVAQTALAYLKPAAAEGRFDVRLSEFFIFDALESFNGVDARYYAELLGSALPVLNELTRRNIFPAMPESEEALKNRVAELSQEWLRKPDWDRLVFYGHGATVLGLIENLTPELTGRVPEPAHCSITQLVQTPSGAWAPSLLADVVHLAGLSENVTTSTGVAPR</sequence>
<dbReference type="Proteomes" id="UP000247980">
    <property type="component" value="Unassembled WGS sequence"/>
</dbReference>
<keyword evidence="2" id="KW-1185">Reference proteome</keyword>
<gene>
    <name evidence="1" type="ORF">CVS30_05510</name>
</gene>
<accession>A0A2V5ISB3</accession>
<proteinExistence type="predicted"/>
<dbReference type="InterPro" id="IPR029033">
    <property type="entry name" value="His_PPase_superfam"/>
</dbReference>
<reference evidence="1 2" key="1">
    <citation type="submission" date="2018-05" db="EMBL/GenBank/DDBJ databases">
        <title>Genetic diversity of glacier-inhabiting Cryobacterium bacteria in China and description of Cryobacterium mengkeensis sp. nov. and Arthrobacter glacialis sp. nov.</title>
        <authorList>
            <person name="Liu Q."/>
            <person name="Xin Y.-H."/>
        </authorList>
    </citation>
    <scope>NUCLEOTIDE SEQUENCE [LARGE SCALE GENOMIC DNA]</scope>
    <source>
        <strain evidence="1 2">B7</strain>
    </source>
</reference>
<protein>
    <recommendedName>
        <fullName evidence="3">Histidine phosphatase family protein</fullName>
    </recommendedName>
</protein>
<dbReference type="Gene3D" id="3.40.50.1240">
    <property type="entry name" value="Phosphoglycerate mutase-like"/>
    <property type="match status" value="1"/>
</dbReference>
<dbReference type="EMBL" id="QJVC01000003">
    <property type="protein sequence ID" value="PYI39415.1"/>
    <property type="molecule type" value="Genomic_DNA"/>
</dbReference>
<organism evidence="1 2">
    <name type="scientific">Arthrobacter psychrolactophilus</name>
    <dbReference type="NCBI Taxonomy" id="92442"/>
    <lineage>
        <taxon>Bacteria</taxon>
        <taxon>Bacillati</taxon>
        <taxon>Actinomycetota</taxon>
        <taxon>Actinomycetes</taxon>
        <taxon>Micrococcales</taxon>
        <taxon>Micrococcaceae</taxon>
        <taxon>Arthrobacter</taxon>
    </lineage>
</organism>
<name>A0A2V5ISB3_9MICC</name>
<dbReference type="AlphaFoldDB" id="A0A2V5ISB3"/>
<dbReference type="Pfam" id="PF00300">
    <property type="entry name" value="His_Phos_1"/>
    <property type="match status" value="1"/>
</dbReference>
<evidence type="ECO:0008006" key="3">
    <source>
        <dbReference type="Google" id="ProtNLM"/>
    </source>
</evidence>
<dbReference type="InterPro" id="IPR013078">
    <property type="entry name" value="His_Pase_superF_clade-1"/>
</dbReference>
<evidence type="ECO:0000313" key="2">
    <source>
        <dbReference type="Proteomes" id="UP000247980"/>
    </source>
</evidence>
<comment type="caution">
    <text evidence="1">The sequence shown here is derived from an EMBL/GenBank/DDBJ whole genome shotgun (WGS) entry which is preliminary data.</text>
</comment>